<dbReference type="Gene3D" id="1.10.287.950">
    <property type="entry name" value="Methyl-accepting chemotaxis protein"/>
    <property type="match status" value="1"/>
</dbReference>
<feature type="transmembrane region" description="Helical" evidence="5">
    <location>
        <begin position="12"/>
        <end position="40"/>
    </location>
</feature>
<reference evidence="8" key="1">
    <citation type="submission" date="2018-10" db="EMBL/GenBank/DDBJ databases">
        <title>Schaedlerella arabinophila gen. nov. sp. nov., isolated from the mouse intestinal tract and comparative analysis with the genome of the closely related altered Schaedler flora strain ASF502.</title>
        <authorList>
            <person name="Miyake S."/>
            <person name="Soh M."/>
            <person name="Seedorf H."/>
        </authorList>
    </citation>
    <scope>NUCLEOTIDE SEQUENCE [LARGE SCALE GENOMIC DNA]</scope>
    <source>
        <strain evidence="8">DSM 106076</strain>
    </source>
</reference>
<keyword evidence="3" id="KW-0807">Transducer</keyword>
<evidence type="ECO:0000256" key="4">
    <source>
        <dbReference type="SAM" id="MobiDB-lite"/>
    </source>
</evidence>
<dbReference type="CDD" id="cd06225">
    <property type="entry name" value="HAMP"/>
    <property type="match status" value="1"/>
</dbReference>
<evidence type="ECO:0000256" key="3">
    <source>
        <dbReference type="PROSITE-ProRule" id="PRU00284"/>
    </source>
</evidence>
<dbReference type="SMART" id="SM00304">
    <property type="entry name" value="HAMP"/>
    <property type="match status" value="2"/>
</dbReference>
<evidence type="ECO:0000313" key="9">
    <source>
        <dbReference type="Proteomes" id="UP000274920"/>
    </source>
</evidence>
<dbReference type="PROSITE" id="PS50885">
    <property type="entry name" value="HAMP"/>
    <property type="match status" value="1"/>
</dbReference>
<dbReference type="FunFam" id="1.10.287.950:FF:000001">
    <property type="entry name" value="Methyl-accepting chemotaxis sensory transducer"/>
    <property type="match status" value="1"/>
</dbReference>
<evidence type="ECO:0000256" key="5">
    <source>
        <dbReference type="SAM" id="Phobius"/>
    </source>
</evidence>
<gene>
    <name evidence="8" type="ORF">EBB54_21785</name>
</gene>
<dbReference type="EMBL" id="RHJS01000002">
    <property type="protein sequence ID" value="RRK33694.1"/>
    <property type="molecule type" value="Genomic_DNA"/>
</dbReference>
<dbReference type="Pfam" id="PF00015">
    <property type="entry name" value="MCPsignal"/>
    <property type="match status" value="1"/>
</dbReference>
<dbReference type="Proteomes" id="UP000274920">
    <property type="component" value="Unassembled WGS sequence"/>
</dbReference>
<dbReference type="InterPro" id="IPR051310">
    <property type="entry name" value="MCP_chemotaxis"/>
</dbReference>
<dbReference type="Pfam" id="PF00672">
    <property type="entry name" value="HAMP"/>
    <property type="match status" value="1"/>
</dbReference>
<feature type="transmembrane region" description="Helical" evidence="5">
    <location>
        <begin position="186"/>
        <end position="207"/>
    </location>
</feature>
<dbReference type="SMART" id="SM00283">
    <property type="entry name" value="MA"/>
    <property type="match status" value="1"/>
</dbReference>
<dbReference type="Gene3D" id="6.10.340.10">
    <property type="match status" value="1"/>
</dbReference>
<proteinExistence type="inferred from homology"/>
<dbReference type="PANTHER" id="PTHR43531:SF11">
    <property type="entry name" value="METHYL-ACCEPTING CHEMOTAXIS PROTEIN 3"/>
    <property type="match status" value="1"/>
</dbReference>
<evidence type="ECO:0000313" key="8">
    <source>
        <dbReference type="EMBL" id="RRK33694.1"/>
    </source>
</evidence>
<dbReference type="SUPFAM" id="SSF58104">
    <property type="entry name" value="Methyl-accepting chemotaxis protein (MCP) signaling domain"/>
    <property type="match status" value="1"/>
</dbReference>
<dbReference type="GO" id="GO:0007165">
    <property type="term" value="P:signal transduction"/>
    <property type="evidence" value="ECO:0007669"/>
    <property type="project" value="UniProtKB-KW"/>
</dbReference>
<keyword evidence="9" id="KW-1185">Reference proteome</keyword>
<dbReference type="AlphaFoldDB" id="A0A426DLR7"/>
<organism evidence="8 9">
    <name type="scientific">Schaedlerella arabinosiphila</name>
    <dbReference type="NCBI Taxonomy" id="2044587"/>
    <lineage>
        <taxon>Bacteria</taxon>
        <taxon>Bacillati</taxon>
        <taxon>Bacillota</taxon>
        <taxon>Clostridia</taxon>
        <taxon>Lachnospirales</taxon>
        <taxon>Lachnospiraceae</taxon>
        <taxon>Schaedlerella</taxon>
    </lineage>
</organism>
<dbReference type="GO" id="GO:0005886">
    <property type="term" value="C:plasma membrane"/>
    <property type="evidence" value="ECO:0007669"/>
    <property type="project" value="TreeGrafter"/>
</dbReference>
<evidence type="ECO:0000259" key="7">
    <source>
        <dbReference type="PROSITE" id="PS50885"/>
    </source>
</evidence>
<dbReference type="InterPro" id="IPR024478">
    <property type="entry name" value="HlyB_4HB_MCP"/>
</dbReference>
<dbReference type="CDD" id="cd11386">
    <property type="entry name" value="MCP_signal"/>
    <property type="match status" value="1"/>
</dbReference>
<protein>
    <submittedName>
        <fullName evidence="8">Methyl-accepting chemotaxis protein</fullName>
    </submittedName>
</protein>
<feature type="domain" description="Methyl-accepting transducer" evidence="6">
    <location>
        <begin position="310"/>
        <end position="539"/>
    </location>
</feature>
<evidence type="ECO:0000259" key="6">
    <source>
        <dbReference type="PROSITE" id="PS50111"/>
    </source>
</evidence>
<accession>A0A426DLR7</accession>
<feature type="domain" description="HAMP" evidence="7">
    <location>
        <begin position="208"/>
        <end position="260"/>
    </location>
</feature>
<comment type="caution">
    <text evidence="8">The sequence shown here is derived from an EMBL/GenBank/DDBJ whole genome shotgun (WGS) entry which is preliminary data.</text>
</comment>
<feature type="compositionally biased region" description="Low complexity" evidence="4">
    <location>
        <begin position="602"/>
        <end position="621"/>
    </location>
</feature>
<keyword evidence="5" id="KW-0472">Membrane</keyword>
<evidence type="ECO:0000256" key="1">
    <source>
        <dbReference type="ARBA" id="ARBA00022500"/>
    </source>
</evidence>
<name>A0A426DLR7_9FIRM</name>
<keyword evidence="1" id="KW-0145">Chemotaxis</keyword>
<dbReference type="PROSITE" id="PS50111">
    <property type="entry name" value="CHEMOTAXIS_TRANSDUC_2"/>
    <property type="match status" value="1"/>
</dbReference>
<feature type="region of interest" description="Disordered" evidence="4">
    <location>
        <begin position="602"/>
        <end position="630"/>
    </location>
</feature>
<evidence type="ECO:0000256" key="2">
    <source>
        <dbReference type="ARBA" id="ARBA00029447"/>
    </source>
</evidence>
<sequence length="630" mass="67338">MFKNLKVRSKLLVSFGIVIIFYIIAIIASSIGLGSVFGGLEDFYNIPFPMVKSALEAQSITREIQLDVYRAVSVSGSELQAVISEIDAASAERNTVMEELHANFSGDAALLRSVEEANDATSAAREKTMDYVRSGNSTAAIESINGDYLEAANHFEDTLNQVIEQAEKNAAEYYQNGTTTKRICTIILYGLALVSIIFTVFLVFSIVKGLTRPILEIEDAIKAMAKGDMSSQVTYKSKDELGDLAENLRFVLTTLSSYIGHICERMDSLATGDLTVEMDMDYLGEFESIRHSGNKIISALNDTLGQLQQASEQVANGSEQVSSGAQALSQGATEQASSVEELAATLGELSNQVNDTAANSRDVNQLISDTAKEINNSKLKMESMVRAMSNINECSSEIEKIIKTIEDIAFQTNILALNAAVEAARAGEAGKGFAVVADEVRSLASKSQEAAKNTTVLINNSLNAVSEGSQIATDTQSSLLKVVDSADKIAENMAKITESADLQAEGISQVTQGIDQISSVIQTNSATAEESAAASEELFSQSSLLKSLVGRFRLKGRSSSMASQPAVSEPAAVESYDSNVYDGGSFDSGSYDMSYDDSDSFGGAADTSYSAPSSSNKSYSNEVIYDGAKY</sequence>
<dbReference type="RefSeq" id="WP_125128908.1">
    <property type="nucleotide sequence ID" value="NZ_RHJS01000002.1"/>
</dbReference>
<dbReference type="GO" id="GO:0006935">
    <property type="term" value="P:chemotaxis"/>
    <property type="evidence" value="ECO:0007669"/>
    <property type="project" value="UniProtKB-KW"/>
</dbReference>
<keyword evidence="5" id="KW-1133">Transmembrane helix</keyword>
<comment type="similarity">
    <text evidence="2">Belongs to the methyl-accepting chemotaxis (MCP) protein family.</text>
</comment>
<dbReference type="Pfam" id="PF12729">
    <property type="entry name" value="4HB_MCP_1"/>
    <property type="match status" value="1"/>
</dbReference>
<keyword evidence="5" id="KW-0812">Transmembrane</keyword>
<dbReference type="PANTHER" id="PTHR43531">
    <property type="entry name" value="PROTEIN ICFG"/>
    <property type="match status" value="1"/>
</dbReference>
<dbReference type="InterPro" id="IPR004089">
    <property type="entry name" value="MCPsignal_dom"/>
</dbReference>
<dbReference type="InterPro" id="IPR003660">
    <property type="entry name" value="HAMP_dom"/>
</dbReference>
<dbReference type="GO" id="GO:0004888">
    <property type="term" value="F:transmembrane signaling receptor activity"/>
    <property type="evidence" value="ECO:0007669"/>
    <property type="project" value="TreeGrafter"/>
</dbReference>